<dbReference type="AlphaFoldDB" id="F0Z831"/>
<evidence type="ECO:0000313" key="3">
    <source>
        <dbReference type="Proteomes" id="UP000001064"/>
    </source>
</evidence>
<name>F0Z831_DICPU</name>
<dbReference type="Proteomes" id="UP000001064">
    <property type="component" value="Unassembled WGS sequence"/>
</dbReference>
<feature type="transmembrane region" description="Helical" evidence="1">
    <location>
        <begin position="31"/>
        <end position="54"/>
    </location>
</feature>
<feature type="transmembrane region" description="Helical" evidence="1">
    <location>
        <begin position="5"/>
        <end position="25"/>
    </location>
</feature>
<keyword evidence="1" id="KW-0472">Membrane</keyword>
<dbReference type="VEuPathDB" id="AmoebaDB:DICPUDRAFT_74554"/>
<dbReference type="InParanoid" id="F0Z831"/>
<organism evidence="2 3">
    <name type="scientific">Dictyostelium purpureum</name>
    <name type="common">Slime mold</name>
    <dbReference type="NCBI Taxonomy" id="5786"/>
    <lineage>
        <taxon>Eukaryota</taxon>
        <taxon>Amoebozoa</taxon>
        <taxon>Evosea</taxon>
        <taxon>Eumycetozoa</taxon>
        <taxon>Dictyostelia</taxon>
        <taxon>Dictyosteliales</taxon>
        <taxon>Dictyosteliaceae</taxon>
        <taxon>Dictyostelium</taxon>
    </lineage>
</organism>
<dbReference type="RefSeq" id="XP_003283578.1">
    <property type="nucleotide sequence ID" value="XM_003283530.1"/>
</dbReference>
<evidence type="ECO:0000313" key="2">
    <source>
        <dbReference type="EMBL" id="EGC39949.1"/>
    </source>
</evidence>
<feature type="transmembrane region" description="Helical" evidence="1">
    <location>
        <begin position="61"/>
        <end position="78"/>
    </location>
</feature>
<dbReference type="GeneID" id="10509454"/>
<keyword evidence="1" id="KW-1133">Transmembrane helix</keyword>
<dbReference type="KEGG" id="dpp:DICPUDRAFT_74554"/>
<keyword evidence="1" id="KW-0812">Transmembrane</keyword>
<dbReference type="EMBL" id="GL870949">
    <property type="protein sequence ID" value="EGC39949.1"/>
    <property type="molecule type" value="Genomic_DNA"/>
</dbReference>
<sequence length="185" mass="21955">MNKKIVELIAFLVFSMFLNIVFSPIKFIFYLIYYSIYSIMIGILLVSILCLGILIEDLIRLFVIIGKDVVTIFINSIIRKKNSSNNNNNNNNKNTKKNKIIQEEFQKENIKEHDHIHFDTDENYDPNKIIYDQDLGFTEQLIKFKSEAKKIVYDTDRGYELIHGLIKHVDCFYDYSFHLIKKRRS</sequence>
<protein>
    <submittedName>
        <fullName evidence="2">Uncharacterized protein</fullName>
    </submittedName>
</protein>
<gene>
    <name evidence="2" type="ORF">DICPUDRAFT_74554</name>
</gene>
<evidence type="ECO:0000256" key="1">
    <source>
        <dbReference type="SAM" id="Phobius"/>
    </source>
</evidence>
<reference evidence="3" key="1">
    <citation type="journal article" date="2011" name="Genome Biol.">
        <title>Comparative genomics of the social amoebae Dictyostelium discoideum and Dictyostelium purpureum.</title>
        <authorList>
            <consortium name="US DOE Joint Genome Institute (JGI-PGF)"/>
            <person name="Sucgang R."/>
            <person name="Kuo A."/>
            <person name="Tian X."/>
            <person name="Salerno W."/>
            <person name="Parikh A."/>
            <person name="Feasley C.L."/>
            <person name="Dalin E."/>
            <person name="Tu H."/>
            <person name="Huang E."/>
            <person name="Barry K."/>
            <person name="Lindquist E."/>
            <person name="Shapiro H."/>
            <person name="Bruce D."/>
            <person name="Schmutz J."/>
            <person name="Salamov A."/>
            <person name="Fey P."/>
            <person name="Gaudet P."/>
            <person name="Anjard C."/>
            <person name="Babu M.M."/>
            <person name="Basu S."/>
            <person name="Bushmanova Y."/>
            <person name="van der Wel H."/>
            <person name="Katoh-Kurasawa M."/>
            <person name="Dinh C."/>
            <person name="Coutinho P.M."/>
            <person name="Saito T."/>
            <person name="Elias M."/>
            <person name="Schaap P."/>
            <person name="Kay R.R."/>
            <person name="Henrissat B."/>
            <person name="Eichinger L."/>
            <person name="Rivero F."/>
            <person name="Putnam N.H."/>
            <person name="West C.M."/>
            <person name="Loomis W.F."/>
            <person name="Chisholm R.L."/>
            <person name="Shaulsky G."/>
            <person name="Strassmann J.E."/>
            <person name="Queller D.C."/>
            <person name="Kuspa A."/>
            <person name="Grigoriev I.V."/>
        </authorList>
    </citation>
    <scope>NUCLEOTIDE SEQUENCE [LARGE SCALE GENOMIC DNA]</scope>
    <source>
        <strain evidence="3">QSDP1</strain>
    </source>
</reference>
<accession>F0Z831</accession>
<keyword evidence="3" id="KW-1185">Reference proteome</keyword>
<proteinExistence type="predicted"/>